<comment type="caution">
    <text evidence="8">The sequence shown here is derived from an EMBL/GenBank/DDBJ whole genome shotgun (WGS) entry which is preliminary data.</text>
</comment>
<evidence type="ECO:0000313" key="8">
    <source>
        <dbReference type="EMBL" id="TWT75933.1"/>
    </source>
</evidence>
<dbReference type="InterPro" id="IPR009056">
    <property type="entry name" value="Cyt_c-like_dom"/>
</dbReference>
<dbReference type="EMBL" id="SJPO01000006">
    <property type="protein sequence ID" value="TWT75933.1"/>
    <property type="molecule type" value="Genomic_DNA"/>
</dbReference>
<keyword evidence="1 4" id="KW-0349">Heme</keyword>
<feature type="domain" description="Cytochrome c" evidence="7">
    <location>
        <begin position="253"/>
        <end position="347"/>
    </location>
</feature>
<evidence type="ECO:0000256" key="3">
    <source>
        <dbReference type="ARBA" id="ARBA00023004"/>
    </source>
</evidence>
<proteinExistence type="predicted"/>
<evidence type="ECO:0000256" key="1">
    <source>
        <dbReference type="ARBA" id="ARBA00022617"/>
    </source>
</evidence>
<evidence type="ECO:0000313" key="9">
    <source>
        <dbReference type="Proteomes" id="UP000318478"/>
    </source>
</evidence>
<dbReference type="GO" id="GO:0009055">
    <property type="term" value="F:electron transfer activity"/>
    <property type="evidence" value="ECO:0007669"/>
    <property type="project" value="InterPro"/>
</dbReference>
<dbReference type="GO" id="GO:0020037">
    <property type="term" value="F:heme binding"/>
    <property type="evidence" value="ECO:0007669"/>
    <property type="project" value="InterPro"/>
</dbReference>
<keyword evidence="3 4" id="KW-0408">Iron</keyword>
<reference evidence="8 9" key="1">
    <citation type="submission" date="2019-02" db="EMBL/GenBank/DDBJ databases">
        <title>Deep-cultivation of Planctomycetes and their phenomic and genomic characterization uncovers novel biology.</title>
        <authorList>
            <person name="Wiegand S."/>
            <person name="Jogler M."/>
            <person name="Boedeker C."/>
            <person name="Pinto D."/>
            <person name="Vollmers J."/>
            <person name="Rivas-Marin E."/>
            <person name="Kohn T."/>
            <person name="Peeters S.H."/>
            <person name="Heuer A."/>
            <person name="Rast P."/>
            <person name="Oberbeckmann S."/>
            <person name="Bunk B."/>
            <person name="Jeske O."/>
            <person name="Meyerdierks A."/>
            <person name="Storesund J.E."/>
            <person name="Kallscheuer N."/>
            <person name="Luecker S."/>
            <person name="Lage O.M."/>
            <person name="Pohl T."/>
            <person name="Merkel B.J."/>
            <person name="Hornburger P."/>
            <person name="Mueller R.-W."/>
            <person name="Bruemmer F."/>
            <person name="Labrenz M."/>
            <person name="Spormann A.M."/>
            <person name="Op Den Camp H."/>
            <person name="Overmann J."/>
            <person name="Amann R."/>
            <person name="Jetten M.S.M."/>
            <person name="Mascher T."/>
            <person name="Medema M.H."/>
            <person name="Devos D.P."/>
            <person name="Kaster A.-K."/>
            <person name="Ovreas L."/>
            <person name="Rohde M."/>
            <person name="Galperin M.Y."/>
            <person name="Jogler C."/>
        </authorList>
    </citation>
    <scope>NUCLEOTIDE SEQUENCE [LARGE SCALE GENOMIC DNA]</scope>
    <source>
        <strain evidence="8 9">Pla123a</strain>
    </source>
</reference>
<dbReference type="RefSeq" id="WP_197527938.1">
    <property type="nucleotide sequence ID" value="NZ_SJPO01000006.1"/>
</dbReference>
<dbReference type="PROSITE" id="PS51007">
    <property type="entry name" value="CYTC"/>
    <property type="match status" value="1"/>
</dbReference>
<evidence type="ECO:0000259" key="7">
    <source>
        <dbReference type="PROSITE" id="PS51007"/>
    </source>
</evidence>
<evidence type="ECO:0000256" key="5">
    <source>
        <dbReference type="SAM" id="MobiDB-lite"/>
    </source>
</evidence>
<keyword evidence="9" id="KW-1185">Reference proteome</keyword>
<organism evidence="8 9">
    <name type="scientific">Posidoniimonas polymericola</name>
    <dbReference type="NCBI Taxonomy" id="2528002"/>
    <lineage>
        <taxon>Bacteria</taxon>
        <taxon>Pseudomonadati</taxon>
        <taxon>Planctomycetota</taxon>
        <taxon>Planctomycetia</taxon>
        <taxon>Pirellulales</taxon>
        <taxon>Lacipirellulaceae</taxon>
        <taxon>Posidoniimonas</taxon>
    </lineage>
</organism>
<dbReference type="Gene3D" id="1.10.760.10">
    <property type="entry name" value="Cytochrome c-like domain"/>
    <property type="match status" value="1"/>
</dbReference>
<keyword evidence="2 4" id="KW-0479">Metal-binding</keyword>
<dbReference type="InterPro" id="IPR011429">
    <property type="entry name" value="Cyt_c_Planctomycete-type"/>
</dbReference>
<feature type="region of interest" description="Disordered" evidence="5">
    <location>
        <begin position="223"/>
        <end position="257"/>
    </location>
</feature>
<evidence type="ECO:0000256" key="6">
    <source>
        <dbReference type="SAM" id="SignalP"/>
    </source>
</evidence>
<dbReference type="Pfam" id="PF07635">
    <property type="entry name" value="PSCyt1"/>
    <property type="match status" value="1"/>
</dbReference>
<dbReference type="InterPro" id="IPR036909">
    <property type="entry name" value="Cyt_c-like_dom_sf"/>
</dbReference>
<sequence precursor="true">MQRSISWNLCAAAALLALLLPTLGLAATLREQRDELRRATTLLKAAVRLAERDRGDDATAQFTEAQEKIQEVAKELDPKLQRTYARAAEQLAETHQQLTTAGLTLPELGSTEPTMPEQPAGEGRPPRRGRFDQGDVSFVEQVAPLLAQKCGRCHVDRSQGGFSLATYNSLMRGSEGGRVLIPGEGTGGVMMDNLESGAMPPGAPLRPEEMTLISRWITQGAKFDGADPDANLKRLEAGPSPGEPMQEQPKPAASRATGNETVSFALDVAPILTDRCAECHVNDNRGQLRFAAYQQLIDASIVSPGAPAGSEMVRRIQPDAEQRMPPNGPALTAEQIQTITTWVQEGAKFDGRAPGEPLSRSTAVVRAERATPDELTTMRAALALESWRLGIPDEQAREATSERFLVVGSIPESRLEAVAAAAESLTDNMQKTLGLAPGAPLGKSKQTLYLFNQRIDYREFVLMVEKRQLGDDAVGHARFDPVEPYACLTLADDEDPSGAALAKQVAALAVAEQAGGQAPDWFVEGAARYAVAKAMPKDPLSEAWIAGLVDAAKRMTKADAFMAGGMPPEEAGVVAMHFVAGMARNGKAFHGLLEDVGGGQGFGAAFGKRYNASPRQVAEQWAASLKRRG</sequence>
<protein>
    <submittedName>
        <fullName evidence="8">Planctomycete cytochrome C</fullName>
    </submittedName>
</protein>
<dbReference type="PANTHER" id="PTHR35889:SF3">
    <property type="entry name" value="F-BOX DOMAIN-CONTAINING PROTEIN"/>
    <property type="match status" value="1"/>
</dbReference>
<feature type="signal peptide" evidence="6">
    <location>
        <begin position="1"/>
        <end position="26"/>
    </location>
</feature>
<feature type="chain" id="PRO_5022993940" evidence="6">
    <location>
        <begin position="27"/>
        <end position="629"/>
    </location>
</feature>
<feature type="region of interest" description="Disordered" evidence="5">
    <location>
        <begin position="106"/>
        <end position="132"/>
    </location>
</feature>
<gene>
    <name evidence="8" type="ORF">Pla123a_27180</name>
</gene>
<dbReference type="Proteomes" id="UP000318478">
    <property type="component" value="Unassembled WGS sequence"/>
</dbReference>
<evidence type="ECO:0000256" key="4">
    <source>
        <dbReference type="PROSITE-ProRule" id="PRU00433"/>
    </source>
</evidence>
<name>A0A5C5YLU5_9BACT</name>
<keyword evidence="6" id="KW-0732">Signal</keyword>
<dbReference type="PANTHER" id="PTHR35889">
    <property type="entry name" value="CYCLOINULO-OLIGOSACCHARIDE FRUCTANOTRANSFERASE-RELATED"/>
    <property type="match status" value="1"/>
</dbReference>
<dbReference type="AlphaFoldDB" id="A0A5C5YLU5"/>
<dbReference type="SUPFAM" id="SSF46626">
    <property type="entry name" value="Cytochrome c"/>
    <property type="match status" value="1"/>
</dbReference>
<accession>A0A5C5YLU5</accession>
<evidence type="ECO:0000256" key="2">
    <source>
        <dbReference type="ARBA" id="ARBA00022723"/>
    </source>
</evidence>
<dbReference type="GO" id="GO:0046872">
    <property type="term" value="F:metal ion binding"/>
    <property type="evidence" value="ECO:0007669"/>
    <property type="project" value="UniProtKB-KW"/>
</dbReference>